<accession>A0A0D1Y712</accession>
<reference evidence="1 2" key="1">
    <citation type="submission" date="2015-01" db="EMBL/GenBank/DDBJ databases">
        <title>The Genome Sequence of Exophiala spinifera CBS89968.</title>
        <authorList>
            <consortium name="The Broad Institute Genomics Platform"/>
            <person name="Cuomo C."/>
            <person name="de Hoog S."/>
            <person name="Gorbushina A."/>
            <person name="Stielow B."/>
            <person name="Teixiera M."/>
            <person name="Abouelleil A."/>
            <person name="Chapman S.B."/>
            <person name="Priest M."/>
            <person name="Young S.K."/>
            <person name="Wortman J."/>
            <person name="Nusbaum C."/>
            <person name="Birren B."/>
        </authorList>
    </citation>
    <scope>NUCLEOTIDE SEQUENCE [LARGE SCALE GENOMIC DNA]</scope>
    <source>
        <strain evidence="1 2">CBS 89968</strain>
    </source>
</reference>
<gene>
    <name evidence="1" type="ORF">PV08_11645</name>
</gene>
<dbReference type="InterPro" id="IPR029032">
    <property type="entry name" value="AhpD-like"/>
</dbReference>
<proteinExistence type="predicted"/>
<dbReference type="EMBL" id="KN847500">
    <property type="protein sequence ID" value="KIW10681.1"/>
    <property type="molecule type" value="Genomic_DNA"/>
</dbReference>
<evidence type="ECO:0000313" key="1">
    <source>
        <dbReference type="EMBL" id="KIW10681.1"/>
    </source>
</evidence>
<protein>
    <recommendedName>
        <fullName evidence="3">Carboxymuconolactone decarboxylase-like domain-containing protein</fullName>
    </recommendedName>
</protein>
<sequence length="211" mass="22552">MRLPYAPSTPPAGSPASVSDIYARIAARRKPRPLIPLDLTLLHSPPVANGYNAFVGALRTETIVPQSLLELAISRVAILTTAVYEWNIHAALALKAGLAPGALEVARSAPKGGVVEALTQSPAHDGTTTLSDKETAVLRYTDEATVDVRVQDATFETLKTLFNDREILELVTVVAGYNAVSRILVPLDVGENNDKKMKTVEELVAEGSKKS</sequence>
<dbReference type="OrthoDB" id="9998495at2759"/>
<dbReference type="STRING" id="91928.A0A0D1Y712"/>
<evidence type="ECO:0000313" key="2">
    <source>
        <dbReference type="Proteomes" id="UP000053328"/>
    </source>
</evidence>
<dbReference type="PANTHER" id="PTHR34846:SF11">
    <property type="entry name" value="4-CARBOXYMUCONOLACTONE DECARBOXYLASE FAMILY PROTEIN (AFU_ORTHOLOGUE AFUA_6G11590)"/>
    <property type="match status" value="1"/>
</dbReference>
<name>A0A0D1Y712_9EURO</name>
<keyword evidence="2" id="KW-1185">Reference proteome</keyword>
<organism evidence="1 2">
    <name type="scientific">Exophiala spinifera</name>
    <dbReference type="NCBI Taxonomy" id="91928"/>
    <lineage>
        <taxon>Eukaryota</taxon>
        <taxon>Fungi</taxon>
        <taxon>Dikarya</taxon>
        <taxon>Ascomycota</taxon>
        <taxon>Pezizomycotina</taxon>
        <taxon>Eurotiomycetes</taxon>
        <taxon>Chaetothyriomycetidae</taxon>
        <taxon>Chaetothyriales</taxon>
        <taxon>Herpotrichiellaceae</taxon>
        <taxon>Exophiala</taxon>
    </lineage>
</organism>
<dbReference type="Gene3D" id="1.20.1290.10">
    <property type="entry name" value="AhpD-like"/>
    <property type="match status" value="1"/>
</dbReference>
<dbReference type="RefSeq" id="XP_016230897.1">
    <property type="nucleotide sequence ID" value="XM_016385953.1"/>
</dbReference>
<dbReference type="VEuPathDB" id="FungiDB:PV08_11645"/>
<dbReference type="PANTHER" id="PTHR34846">
    <property type="entry name" value="4-CARBOXYMUCONOLACTONE DECARBOXYLASE FAMILY PROTEIN (AFU_ORTHOLOGUE AFUA_6G11590)"/>
    <property type="match status" value="1"/>
</dbReference>
<dbReference type="Proteomes" id="UP000053328">
    <property type="component" value="Unassembled WGS sequence"/>
</dbReference>
<dbReference type="GeneID" id="27338728"/>
<dbReference type="AlphaFoldDB" id="A0A0D1Y712"/>
<dbReference type="HOGENOM" id="CLU_082760_2_0_1"/>
<evidence type="ECO:0008006" key="3">
    <source>
        <dbReference type="Google" id="ProtNLM"/>
    </source>
</evidence>
<dbReference type="SUPFAM" id="SSF69118">
    <property type="entry name" value="AhpD-like"/>
    <property type="match status" value="1"/>
</dbReference>